<dbReference type="STRING" id="701347.Entcl_1844"/>
<reference evidence="2" key="1">
    <citation type="submission" date="2010-10" db="EMBL/GenBank/DDBJ databases">
        <title>Complete sequence of Enterobacter cloacae SCF1.</title>
        <authorList>
            <consortium name="US DOE Joint Genome Institute"/>
            <person name="Lucas S."/>
            <person name="Copeland A."/>
            <person name="Lapidus A."/>
            <person name="Cheng J.-F."/>
            <person name="Bruce D."/>
            <person name="Goodwin L."/>
            <person name="Pitluck S."/>
            <person name="Davenport K."/>
            <person name="Detter J.C."/>
            <person name="Han C."/>
            <person name="Tapia R."/>
            <person name="Land M."/>
            <person name="Hauser L."/>
            <person name="Chang Y.-J."/>
            <person name="Jeffries C."/>
            <person name="Kyrpides N."/>
            <person name="Ivanova N."/>
            <person name="Mikhailova N."/>
            <person name="DeAngelis K."/>
            <person name="Arkin A.P."/>
            <person name="Chivian D."/>
            <person name="Edwards B."/>
            <person name="Woo H."/>
            <person name="Hazen T.C."/>
            <person name="Woyke T."/>
        </authorList>
    </citation>
    <scope>NUCLEOTIDE SEQUENCE [LARGE SCALE GENOMIC DNA]</scope>
    <source>
        <strain evidence="2">SCF1</strain>
    </source>
</reference>
<gene>
    <name evidence="1" type="ordered locus">Entcl_1844</name>
</gene>
<protein>
    <submittedName>
        <fullName evidence="1">Uncharacterized protein</fullName>
    </submittedName>
</protein>
<dbReference type="Proteomes" id="UP000006872">
    <property type="component" value="Chromosome"/>
</dbReference>
<name>E3G2R9_ENTLS</name>
<keyword evidence="2" id="KW-1185">Reference proteome</keyword>
<accession>E3G2R9</accession>
<evidence type="ECO:0000313" key="1">
    <source>
        <dbReference type="EMBL" id="ADO48100.1"/>
    </source>
</evidence>
<sequence>MSKTLNGRCIRRWTVEFKGLCDSKVSPWWRKRDLRGYIRDAALTTADCMVDNLAYNNAMHDFFSEVGDQNGWTPGFSAWYRERREQYRKEALDYLNEEATNDEIDEEIQNELEAWND</sequence>
<dbReference type="EMBL" id="CP002272">
    <property type="protein sequence ID" value="ADO48100.1"/>
    <property type="molecule type" value="Genomic_DNA"/>
</dbReference>
<organism evidence="1 2">
    <name type="scientific">Enterobacter lignolyticus (strain SCF1)</name>
    <dbReference type="NCBI Taxonomy" id="701347"/>
    <lineage>
        <taxon>Bacteria</taxon>
        <taxon>Pseudomonadati</taxon>
        <taxon>Pseudomonadota</taxon>
        <taxon>Gammaproteobacteria</taxon>
        <taxon>Enterobacterales</taxon>
        <taxon>Enterobacteriaceae</taxon>
        <taxon>Pluralibacter</taxon>
    </lineage>
</organism>
<evidence type="ECO:0000313" key="2">
    <source>
        <dbReference type="Proteomes" id="UP000006872"/>
    </source>
</evidence>
<dbReference type="eggNOG" id="ENOG50313EM">
    <property type="taxonomic scope" value="Bacteria"/>
</dbReference>
<dbReference type="RefSeq" id="WP_013365841.1">
    <property type="nucleotide sequence ID" value="NC_014618.1"/>
</dbReference>
<reference evidence="1 2" key="2">
    <citation type="journal article" date="2011" name="Stand. Genomic Sci.">
        <title>Complete genome sequence of 'Enterobacter lignolyticus' SCF1.</title>
        <authorList>
            <person name="Deangelis K.M."/>
            <person name="D'Haeseleer P."/>
            <person name="Chivian D."/>
            <person name="Fortney J.L."/>
            <person name="Khudyakov J."/>
            <person name="Simmons B."/>
            <person name="Woo H."/>
            <person name="Arkin A.P."/>
            <person name="Davenport K.W."/>
            <person name="Goodwin L."/>
            <person name="Chen A."/>
            <person name="Ivanova N."/>
            <person name="Kyrpides N.C."/>
            <person name="Mavromatis K."/>
            <person name="Woyke T."/>
            <person name="Hazen T.C."/>
        </authorList>
    </citation>
    <scope>NUCLEOTIDE SEQUENCE [LARGE SCALE GENOMIC DNA]</scope>
    <source>
        <strain evidence="1 2">SCF1</strain>
    </source>
</reference>
<dbReference type="KEGG" id="esc:Entcl_1844"/>
<proteinExistence type="predicted"/>
<dbReference type="AlphaFoldDB" id="E3G2R9"/>
<dbReference type="HOGENOM" id="CLU_2117754_0_0_6"/>